<feature type="region of interest" description="Disordered" evidence="1">
    <location>
        <begin position="88"/>
        <end position="127"/>
    </location>
</feature>
<proteinExistence type="predicted"/>
<protein>
    <submittedName>
        <fullName evidence="2">Uncharacterized protein</fullName>
    </submittedName>
</protein>
<name>A0AAD7NST0_9AGAR</name>
<reference evidence="2" key="1">
    <citation type="submission" date="2023-03" db="EMBL/GenBank/DDBJ databases">
        <title>Massive genome expansion in bonnet fungi (Mycena s.s.) driven by repeated elements and novel gene families across ecological guilds.</title>
        <authorList>
            <consortium name="Lawrence Berkeley National Laboratory"/>
            <person name="Harder C.B."/>
            <person name="Miyauchi S."/>
            <person name="Viragh M."/>
            <person name="Kuo A."/>
            <person name="Thoen E."/>
            <person name="Andreopoulos B."/>
            <person name="Lu D."/>
            <person name="Skrede I."/>
            <person name="Drula E."/>
            <person name="Henrissat B."/>
            <person name="Morin E."/>
            <person name="Kohler A."/>
            <person name="Barry K."/>
            <person name="LaButti K."/>
            <person name="Morin E."/>
            <person name="Salamov A."/>
            <person name="Lipzen A."/>
            <person name="Mereny Z."/>
            <person name="Hegedus B."/>
            <person name="Baldrian P."/>
            <person name="Stursova M."/>
            <person name="Weitz H."/>
            <person name="Taylor A."/>
            <person name="Grigoriev I.V."/>
            <person name="Nagy L.G."/>
            <person name="Martin F."/>
            <person name="Kauserud H."/>
        </authorList>
    </citation>
    <scope>NUCLEOTIDE SEQUENCE</scope>
    <source>
        <strain evidence="2">CBHHK182m</strain>
    </source>
</reference>
<dbReference type="EMBL" id="JARKIB010000013">
    <property type="protein sequence ID" value="KAJ7773062.1"/>
    <property type="molecule type" value="Genomic_DNA"/>
</dbReference>
<evidence type="ECO:0000313" key="3">
    <source>
        <dbReference type="Proteomes" id="UP001215598"/>
    </source>
</evidence>
<gene>
    <name evidence="2" type="ORF">B0H16DRAFT_137705</name>
</gene>
<comment type="caution">
    <text evidence="2">The sequence shown here is derived from an EMBL/GenBank/DDBJ whole genome shotgun (WGS) entry which is preliminary data.</text>
</comment>
<keyword evidence="3" id="KW-1185">Reference proteome</keyword>
<accession>A0AAD7NST0</accession>
<dbReference type="Proteomes" id="UP001215598">
    <property type="component" value="Unassembled WGS sequence"/>
</dbReference>
<dbReference type="AlphaFoldDB" id="A0AAD7NST0"/>
<evidence type="ECO:0000256" key="1">
    <source>
        <dbReference type="SAM" id="MobiDB-lite"/>
    </source>
</evidence>
<dbReference type="InterPro" id="IPR036770">
    <property type="entry name" value="Ankyrin_rpt-contain_sf"/>
</dbReference>
<dbReference type="Gene3D" id="1.25.40.20">
    <property type="entry name" value="Ankyrin repeat-containing domain"/>
    <property type="match status" value="1"/>
</dbReference>
<dbReference type="SUPFAM" id="SSF48403">
    <property type="entry name" value="Ankyrin repeat"/>
    <property type="match status" value="1"/>
</dbReference>
<organism evidence="2 3">
    <name type="scientific">Mycena metata</name>
    <dbReference type="NCBI Taxonomy" id="1033252"/>
    <lineage>
        <taxon>Eukaryota</taxon>
        <taxon>Fungi</taxon>
        <taxon>Dikarya</taxon>
        <taxon>Basidiomycota</taxon>
        <taxon>Agaricomycotina</taxon>
        <taxon>Agaricomycetes</taxon>
        <taxon>Agaricomycetidae</taxon>
        <taxon>Agaricales</taxon>
        <taxon>Marasmiineae</taxon>
        <taxon>Mycenaceae</taxon>
        <taxon>Mycena</taxon>
    </lineage>
</organism>
<sequence>MTALDDLPIELLYEVLLYSLSAALPITSRRLHAIFDACPASFRAQYILSHFEPDQAHFSDVVSKVLRFPLCSITVLDAVLRTWAVDASTSTQEEDTPAPPSPSVGQTRPSELEEPPGGSSTLVSAPTAAPELPRRLFRGLKPRTDREYIDSDAPLPLLRYLYASPRIPPPNPNSHEGYALTRAVHAEFVPLIAFLLEHGASPHHKNGLAVLVAIRLKKLPLVRMLIERAEVGGRGAKKRRLEDRMEVTPEMLKAAVRAKARDIVEYFTQDKGCVPDIQTLHMLMRV</sequence>
<evidence type="ECO:0000313" key="2">
    <source>
        <dbReference type="EMBL" id="KAJ7773062.1"/>
    </source>
</evidence>